<evidence type="ECO:0000256" key="9">
    <source>
        <dbReference type="ARBA" id="ARBA00023121"/>
    </source>
</evidence>
<dbReference type="GO" id="GO:0035694">
    <property type="term" value="P:mitochondrial protein catabolic process"/>
    <property type="evidence" value="ECO:0007669"/>
    <property type="project" value="InterPro"/>
</dbReference>
<gene>
    <name evidence="16" type="ORF">RUM43_013234</name>
</gene>
<proteinExistence type="inferred from homology"/>
<evidence type="ECO:0000256" key="3">
    <source>
        <dbReference type="ARBA" id="ARBA00004496"/>
    </source>
</evidence>
<reference evidence="16 17" key="1">
    <citation type="submission" date="2023-10" db="EMBL/GenBank/DDBJ databases">
        <title>Genomes of two closely related lineages of the louse Polyplax serrata with different host specificities.</title>
        <authorList>
            <person name="Martinu J."/>
            <person name="Tarabai H."/>
            <person name="Stefka J."/>
            <person name="Hypsa V."/>
        </authorList>
    </citation>
    <scope>NUCLEOTIDE SEQUENCE [LARGE SCALE GENOMIC DNA]</scope>
    <source>
        <strain evidence="16">HR10_N</strain>
    </source>
</reference>
<accession>A0AAN8RZ80</accession>
<feature type="region of interest" description="Disordered" evidence="14">
    <location>
        <begin position="410"/>
        <end position="434"/>
    </location>
</feature>
<keyword evidence="9" id="KW-0446">Lipid-binding</keyword>
<dbReference type="InterPro" id="IPR031981">
    <property type="entry name" value="MIEAP_C"/>
</dbReference>
<evidence type="ECO:0000256" key="1">
    <source>
        <dbReference type="ARBA" id="ARBA00004294"/>
    </source>
</evidence>
<comment type="similarity">
    <text evidence="4">Belongs to the MIEAP family.</text>
</comment>
<keyword evidence="6" id="KW-0963">Cytoplasm</keyword>
<evidence type="ECO:0000256" key="4">
    <source>
        <dbReference type="ARBA" id="ARBA00008233"/>
    </source>
</evidence>
<feature type="coiled-coil region" evidence="13">
    <location>
        <begin position="479"/>
        <end position="513"/>
    </location>
</feature>
<evidence type="ECO:0000256" key="11">
    <source>
        <dbReference type="ARBA" id="ARBA00023136"/>
    </source>
</evidence>
<dbReference type="Pfam" id="PF16026">
    <property type="entry name" value="MIEAP"/>
    <property type="match status" value="1"/>
</dbReference>
<evidence type="ECO:0000256" key="10">
    <source>
        <dbReference type="ARBA" id="ARBA00023128"/>
    </source>
</evidence>
<evidence type="ECO:0000313" key="17">
    <source>
        <dbReference type="Proteomes" id="UP001372834"/>
    </source>
</evidence>
<evidence type="ECO:0000256" key="12">
    <source>
        <dbReference type="ARBA" id="ARBA00032687"/>
    </source>
</evidence>
<dbReference type="GO" id="GO:0035695">
    <property type="term" value="P:mitophagy by internal vacuole formation"/>
    <property type="evidence" value="ECO:0007669"/>
    <property type="project" value="TreeGrafter"/>
</dbReference>
<organism evidence="16 17">
    <name type="scientific">Polyplax serrata</name>
    <name type="common">Common mouse louse</name>
    <dbReference type="NCBI Taxonomy" id="468196"/>
    <lineage>
        <taxon>Eukaryota</taxon>
        <taxon>Metazoa</taxon>
        <taxon>Ecdysozoa</taxon>
        <taxon>Arthropoda</taxon>
        <taxon>Hexapoda</taxon>
        <taxon>Insecta</taxon>
        <taxon>Pterygota</taxon>
        <taxon>Neoptera</taxon>
        <taxon>Paraneoptera</taxon>
        <taxon>Psocodea</taxon>
        <taxon>Troctomorpha</taxon>
        <taxon>Phthiraptera</taxon>
        <taxon>Anoplura</taxon>
        <taxon>Polyplacidae</taxon>
        <taxon>Polyplax</taxon>
    </lineage>
</organism>
<evidence type="ECO:0000256" key="14">
    <source>
        <dbReference type="SAM" id="MobiDB-lite"/>
    </source>
</evidence>
<dbReference type="PANTHER" id="PTHR21771:SF1">
    <property type="entry name" value="MITOCHONDRIA-EATING PROTEIN"/>
    <property type="match status" value="1"/>
</dbReference>
<protein>
    <recommendedName>
        <fullName evidence="5">Mitochondria-eating protein</fullName>
    </recommendedName>
    <alternativeName>
        <fullName evidence="12">Spermatogenesis-associated protein 18</fullName>
    </alternativeName>
</protein>
<dbReference type="EMBL" id="JAWJWE010000041">
    <property type="protein sequence ID" value="KAK6618843.1"/>
    <property type="molecule type" value="Genomic_DNA"/>
</dbReference>
<evidence type="ECO:0000256" key="13">
    <source>
        <dbReference type="SAM" id="Coils"/>
    </source>
</evidence>
<comment type="subcellular location">
    <subcellularLocation>
        <location evidence="3">Cytoplasm</location>
    </subcellularLocation>
    <subcellularLocation>
        <location evidence="2">Mitochondrion matrix</location>
    </subcellularLocation>
    <subcellularLocation>
        <location evidence="1">Mitochondrion outer membrane</location>
    </subcellularLocation>
</comment>
<dbReference type="PANTHER" id="PTHR21771">
    <property type="entry name" value="MITOCHONDRIA-EATING PROTEIN-RELATED"/>
    <property type="match status" value="1"/>
</dbReference>
<dbReference type="GO" id="GO:0008289">
    <property type="term" value="F:lipid binding"/>
    <property type="evidence" value="ECO:0007669"/>
    <property type="project" value="UniProtKB-KW"/>
</dbReference>
<evidence type="ECO:0000259" key="15">
    <source>
        <dbReference type="Pfam" id="PF16026"/>
    </source>
</evidence>
<evidence type="ECO:0000256" key="8">
    <source>
        <dbReference type="ARBA" id="ARBA00023054"/>
    </source>
</evidence>
<evidence type="ECO:0000313" key="16">
    <source>
        <dbReference type="EMBL" id="KAK6618843.1"/>
    </source>
</evidence>
<keyword evidence="10" id="KW-0496">Mitochondrion</keyword>
<comment type="caution">
    <text evidence="16">The sequence shown here is derived from an EMBL/GenBank/DDBJ whole genome shotgun (WGS) entry which is preliminary data.</text>
</comment>
<dbReference type="AlphaFoldDB" id="A0AAN8RZ80"/>
<feature type="domain" description="Mitochondria-eating protein C-terminal" evidence="15">
    <location>
        <begin position="531"/>
        <end position="735"/>
    </location>
</feature>
<keyword evidence="7" id="KW-1000">Mitochondrion outer membrane</keyword>
<evidence type="ECO:0000256" key="7">
    <source>
        <dbReference type="ARBA" id="ARBA00022787"/>
    </source>
</evidence>
<dbReference type="GO" id="GO:0005741">
    <property type="term" value="C:mitochondrial outer membrane"/>
    <property type="evidence" value="ECO:0007669"/>
    <property type="project" value="UniProtKB-SubCell"/>
</dbReference>
<evidence type="ECO:0000256" key="2">
    <source>
        <dbReference type="ARBA" id="ARBA00004305"/>
    </source>
</evidence>
<feature type="compositionally biased region" description="Low complexity" evidence="14">
    <location>
        <begin position="420"/>
        <end position="434"/>
    </location>
</feature>
<sequence length="735" mass="81602">MCSAGTRVINSQKTGYELGPYTDELDSRIGSMTIADVSPRVAVKRIILLYENFQYREAANFINRLSHGTFKVRLRLFDGCLSVASAKGTPTLLLSHFQVILNDLPIDFFVESMPHSLSILEALYAKVFLSDGLNFSMKLLRPEAVVMQMVKFFSTGDLDKNADKWELCGSFVCSCKKLLKVIVLSDHKLKKMVQTRKRSLDKAIEGLGQHGLVGTSDETLTNLHDALKVEFQRVVETYKGALQKLEELSLSTGKKDMNSTIRGPAPVQASHQRQLSLKQPEIQERLIKNKTLLNVVEPTLGNHSLDILLGILQRRIEYDKEVLFQFTQLRKEANIAEPNAAVAPVLIKFSGGCEKVLDLMKEVAEDDADSSDISGYHSDSDSAIMMSGNSPYVSKRARYNFLTRSASLSPIRDEKDKDSCSGSSSSGIGSSSNGAVRLRQLKHKKLSASSGISWNQSIPSCQGCSSRAAMQVSPTVEESTVLRAELETLRIDLARANAKVLSLQENERQLKERLEASNSSCALDEGPLAGNRLVQCYGNLYAQARVDTLDALDDLPQLATASELKSKILFSVIVKDHIRRILHLPNPVKEVKDASGKVIVTSDNQNSSGMANDPSIVEFEKNVSLFLRRTIDKFDLTKCVNDVCNQIWATLYDYPCLKTCAGLNQYVKDSVRLAWGLVNQDPPYVLEYEERTLRKDMHVRFHTSNHESDAILTYMWPALLEGVGGPCVHKAVVTT</sequence>
<dbReference type="Proteomes" id="UP001372834">
    <property type="component" value="Unassembled WGS sequence"/>
</dbReference>
<keyword evidence="8 13" id="KW-0175">Coiled coil</keyword>
<evidence type="ECO:0000256" key="6">
    <source>
        <dbReference type="ARBA" id="ARBA00022490"/>
    </source>
</evidence>
<keyword evidence="11" id="KW-0472">Membrane</keyword>
<dbReference type="GO" id="GO:0005759">
    <property type="term" value="C:mitochondrial matrix"/>
    <property type="evidence" value="ECO:0007669"/>
    <property type="project" value="UniProtKB-SubCell"/>
</dbReference>
<dbReference type="InterPro" id="IPR026169">
    <property type="entry name" value="MIEAP"/>
</dbReference>
<evidence type="ECO:0000256" key="5">
    <source>
        <dbReference type="ARBA" id="ARBA00019863"/>
    </source>
</evidence>
<name>A0AAN8RZ80_POLSC</name>